<name>A0A162AJR3_9GAMM</name>
<organism evidence="2 3">
    <name type="scientific">Pseudoalteromonas luteoviolacea NCIMB 1942</name>
    <dbReference type="NCBI Taxonomy" id="1365253"/>
    <lineage>
        <taxon>Bacteria</taxon>
        <taxon>Pseudomonadati</taxon>
        <taxon>Pseudomonadota</taxon>
        <taxon>Gammaproteobacteria</taxon>
        <taxon>Alteromonadales</taxon>
        <taxon>Pseudoalteromonadaceae</taxon>
        <taxon>Pseudoalteromonas</taxon>
    </lineage>
</organism>
<feature type="transmembrane region" description="Helical" evidence="1">
    <location>
        <begin position="6"/>
        <end position="28"/>
    </location>
</feature>
<keyword evidence="1" id="KW-0472">Membrane</keyword>
<feature type="transmembrane region" description="Helical" evidence="1">
    <location>
        <begin position="86"/>
        <end position="106"/>
    </location>
</feature>
<protein>
    <submittedName>
        <fullName evidence="2">Uncharacterized protein</fullName>
    </submittedName>
</protein>
<reference evidence="2 3" key="1">
    <citation type="submission" date="2013-07" db="EMBL/GenBank/DDBJ databases">
        <title>Comparative Genomic and Metabolomic Analysis of Twelve Strains of Pseudoalteromonas luteoviolacea.</title>
        <authorList>
            <person name="Vynne N.G."/>
            <person name="Mansson M."/>
            <person name="Gram L."/>
        </authorList>
    </citation>
    <scope>NUCLEOTIDE SEQUENCE [LARGE SCALE GENOMIC DNA]</scope>
    <source>
        <strain evidence="2 3">NCIMB 1942</strain>
    </source>
</reference>
<dbReference type="Proteomes" id="UP000076587">
    <property type="component" value="Unassembled WGS sequence"/>
</dbReference>
<comment type="caution">
    <text evidence="2">The sequence shown here is derived from an EMBL/GenBank/DDBJ whole genome shotgun (WGS) entry which is preliminary data.</text>
</comment>
<dbReference type="PATRIC" id="fig|1365253.3.peg.1296"/>
<sequence>MNELLAVINWGIIGLEVFVFAFLIVKFWKLKFHLFFGGRDSLKTIKDHELHSCFLTALCVLTFHFIGAGLTEILLSLELEKMKLRQLFYCVQIATFASLAVILYLLHSIRHCTFSRAALNCMYIIVLIMTANLIQLVARGYLDFNGLSPLYRVISVTGNLITLVVVAKYPLSQVMSLRKSDEA</sequence>
<dbReference type="OrthoDB" id="6312399at2"/>
<feature type="transmembrane region" description="Helical" evidence="1">
    <location>
        <begin position="118"/>
        <end position="138"/>
    </location>
</feature>
<evidence type="ECO:0000313" key="2">
    <source>
        <dbReference type="EMBL" id="KZN51117.1"/>
    </source>
</evidence>
<proteinExistence type="predicted"/>
<keyword evidence="1" id="KW-0812">Transmembrane</keyword>
<accession>A0A162AJR3</accession>
<dbReference type="RefSeq" id="WP_063376149.1">
    <property type="nucleotide sequence ID" value="NZ_AUXT01000112.1"/>
</dbReference>
<dbReference type="EMBL" id="AUXT01000112">
    <property type="protein sequence ID" value="KZN51117.1"/>
    <property type="molecule type" value="Genomic_DNA"/>
</dbReference>
<feature type="transmembrane region" description="Helical" evidence="1">
    <location>
        <begin position="49"/>
        <end position="66"/>
    </location>
</feature>
<feature type="transmembrane region" description="Helical" evidence="1">
    <location>
        <begin position="150"/>
        <end position="171"/>
    </location>
</feature>
<evidence type="ECO:0000313" key="3">
    <source>
        <dbReference type="Proteomes" id="UP000076587"/>
    </source>
</evidence>
<evidence type="ECO:0000256" key="1">
    <source>
        <dbReference type="SAM" id="Phobius"/>
    </source>
</evidence>
<keyword evidence="1" id="KW-1133">Transmembrane helix</keyword>
<dbReference type="AlphaFoldDB" id="A0A162AJR3"/>
<gene>
    <name evidence="2" type="ORF">N482_00490</name>
</gene>